<dbReference type="InterPro" id="IPR035966">
    <property type="entry name" value="PKF_sf"/>
</dbReference>
<comment type="caution">
    <text evidence="12">The sequence shown here is derived from an EMBL/GenBank/DDBJ whole genome shotgun (WGS) entry which is preliminary data.</text>
</comment>
<name>A0ABS8P640_9PSEU</name>
<dbReference type="PANTHER" id="PTHR45770">
    <property type="entry name" value="ATP-DEPENDENT 6-PHOSPHOFRUCTOKINASE 1"/>
    <property type="match status" value="1"/>
</dbReference>
<evidence type="ECO:0000259" key="11">
    <source>
        <dbReference type="Pfam" id="PF00365"/>
    </source>
</evidence>
<evidence type="ECO:0000256" key="8">
    <source>
        <dbReference type="ARBA" id="ARBA00023152"/>
    </source>
</evidence>
<evidence type="ECO:0000256" key="4">
    <source>
        <dbReference type="ARBA" id="ARBA00022741"/>
    </source>
</evidence>
<dbReference type="SUPFAM" id="SSF53784">
    <property type="entry name" value="Phosphofructokinase"/>
    <property type="match status" value="1"/>
</dbReference>
<dbReference type="GO" id="GO:0003872">
    <property type="term" value="F:6-phosphofructokinase activity"/>
    <property type="evidence" value="ECO:0007669"/>
    <property type="project" value="UniProtKB-EC"/>
</dbReference>
<keyword evidence="5" id="KW-0418">Kinase</keyword>
<comment type="catalytic activity">
    <reaction evidence="10">
        <text>beta-D-fructose 6-phosphate + ATP = beta-D-fructose 1,6-bisphosphate + ADP + H(+)</text>
        <dbReference type="Rhea" id="RHEA:16109"/>
        <dbReference type="ChEBI" id="CHEBI:15378"/>
        <dbReference type="ChEBI" id="CHEBI:30616"/>
        <dbReference type="ChEBI" id="CHEBI:32966"/>
        <dbReference type="ChEBI" id="CHEBI:57634"/>
        <dbReference type="ChEBI" id="CHEBI:456216"/>
        <dbReference type="EC" id="2.7.1.11"/>
    </reaction>
</comment>
<dbReference type="InterPro" id="IPR022953">
    <property type="entry name" value="ATP_PFK"/>
</dbReference>
<dbReference type="EC" id="2.7.1.11" evidence="12"/>
<keyword evidence="6" id="KW-0067">ATP-binding</keyword>
<keyword evidence="13" id="KW-1185">Reference proteome</keyword>
<dbReference type="PRINTS" id="PR00476">
    <property type="entry name" value="PHFRCTKINASE"/>
</dbReference>
<dbReference type="InterPro" id="IPR012004">
    <property type="entry name" value="PyroP-dep_PFK_TP0108"/>
</dbReference>
<keyword evidence="4" id="KW-0547">Nucleotide-binding</keyword>
<evidence type="ECO:0000256" key="2">
    <source>
        <dbReference type="ARBA" id="ARBA00022679"/>
    </source>
</evidence>
<dbReference type="Proteomes" id="UP001199469">
    <property type="component" value="Unassembled WGS sequence"/>
</dbReference>
<gene>
    <name evidence="12" type="ORF">LQ327_10095</name>
</gene>
<organism evidence="12 13">
    <name type="scientific">Actinomycetospora endophytica</name>
    <dbReference type="NCBI Taxonomy" id="2291215"/>
    <lineage>
        <taxon>Bacteria</taxon>
        <taxon>Bacillati</taxon>
        <taxon>Actinomycetota</taxon>
        <taxon>Actinomycetes</taxon>
        <taxon>Pseudonocardiales</taxon>
        <taxon>Pseudonocardiaceae</taxon>
        <taxon>Actinomycetospora</taxon>
    </lineage>
</organism>
<dbReference type="RefSeq" id="WP_230732338.1">
    <property type="nucleotide sequence ID" value="NZ_JAJNDB010000001.1"/>
</dbReference>
<reference evidence="12 13" key="1">
    <citation type="submission" date="2021-11" db="EMBL/GenBank/DDBJ databases">
        <title>Draft genome sequence of Actinomycetospora sp. SF1 isolated from the rhizosphere soil.</title>
        <authorList>
            <person name="Duangmal K."/>
            <person name="Chantavorakit T."/>
        </authorList>
    </citation>
    <scope>NUCLEOTIDE SEQUENCE [LARGE SCALE GENOMIC DNA]</scope>
    <source>
        <strain evidence="12 13">TBRC 5722</strain>
    </source>
</reference>
<keyword evidence="7" id="KW-0460">Magnesium</keyword>
<dbReference type="InterPro" id="IPR050929">
    <property type="entry name" value="PFKA"/>
</dbReference>
<keyword evidence="3" id="KW-0479">Metal-binding</keyword>
<evidence type="ECO:0000256" key="7">
    <source>
        <dbReference type="ARBA" id="ARBA00022842"/>
    </source>
</evidence>
<dbReference type="InterPro" id="IPR000023">
    <property type="entry name" value="Phosphofructokinase_dom"/>
</dbReference>
<comment type="similarity">
    <text evidence="9">Belongs to the phosphofructokinase type A (PFKA) family.</text>
</comment>
<proteinExistence type="inferred from homology"/>
<dbReference type="PIRSF" id="PIRSF000534">
    <property type="entry name" value="PPi_PFK_TP0108"/>
    <property type="match status" value="1"/>
</dbReference>
<dbReference type="Gene3D" id="3.40.50.450">
    <property type="match status" value="1"/>
</dbReference>
<evidence type="ECO:0000256" key="9">
    <source>
        <dbReference type="ARBA" id="ARBA00038478"/>
    </source>
</evidence>
<dbReference type="Pfam" id="PF00365">
    <property type="entry name" value="PFK"/>
    <property type="match status" value="1"/>
</dbReference>
<evidence type="ECO:0000256" key="6">
    <source>
        <dbReference type="ARBA" id="ARBA00022840"/>
    </source>
</evidence>
<evidence type="ECO:0000313" key="12">
    <source>
        <dbReference type="EMBL" id="MCD2193727.1"/>
    </source>
</evidence>
<evidence type="ECO:0000256" key="10">
    <source>
        <dbReference type="ARBA" id="ARBA00048070"/>
    </source>
</evidence>
<sequence length="452" mass="48831">MPSSPTPARTDCEITTLGPCSVESPLAPVFEAFEQGGPVGHVDPDDRVLLEDTEWAVAGRDPAAGPPPSFEPARARRQIYFDPAATTAAIVTCGGLCPGLNDVIRGLVQQLRRQYGVERILGIRHGYLGLTRAYRDDAVELSGSMVQEIHQAGGTFLGTSRDRQDPSEMVDALEHLGIDVLFVIGGDGTMTGAREIVGEIERRDRDIAVVGLPKTIDNDLPFIDQSFGFLTAVTRAADTVHAAHAEALSVRHGVSVVKLMGRHAGFVACYAAIAVNDVDLVLIPEVPFAWTGENGLLAAVRDCVDRRGRALVVVAEGAGPEHRAEGEDIGPLVRDRVTADLTAHGYSPVMRYLDPSYAIRSVRADTYDSVYCVLLAHAAVHAAMSGRTGAVVARWRGRYVLVPMTLMTEVPHRVDPAGELWASVLEATRQPTRLDEHGIRIDTHHGGWNDRR</sequence>
<evidence type="ECO:0000313" key="13">
    <source>
        <dbReference type="Proteomes" id="UP001199469"/>
    </source>
</evidence>
<keyword evidence="8" id="KW-0324">Glycolysis</keyword>
<feature type="domain" description="Phosphofructokinase" evidence="11">
    <location>
        <begin position="88"/>
        <end position="382"/>
    </location>
</feature>
<accession>A0ABS8P640</accession>
<dbReference type="EMBL" id="JAJNDB010000001">
    <property type="protein sequence ID" value="MCD2193727.1"/>
    <property type="molecule type" value="Genomic_DNA"/>
</dbReference>
<protein>
    <submittedName>
        <fullName evidence="12">ATP-dependent 6-phosphofructokinase</fullName>
        <ecNumber evidence="12">2.7.1.11</ecNumber>
    </submittedName>
</protein>
<dbReference type="NCBIfam" id="NF005301">
    <property type="entry name" value="PRK06830.1"/>
    <property type="match status" value="1"/>
</dbReference>
<evidence type="ECO:0000256" key="5">
    <source>
        <dbReference type="ARBA" id="ARBA00022777"/>
    </source>
</evidence>
<evidence type="ECO:0000256" key="1">
    <source>
        <dbReference type="ARBA" id="ARBA00001946"/>
    </source>
</evidence>
<keyword evidence="2 12" id="KW-0808">Transferase</keyword>
<evidence type="ECO:0000256" key="3">
    <source>
        <dbReference type="ARBA" id="ARBA00022723"/>
    </source>
</evidence>
<comment type="cofactor">
    <cofactor evidence="1">
        <name>Mg(2+)</name>
        <dbReference type="ChEBI" id="CHEBI:18420"/>
    </cofactor>
</comment>